<name>A0ABZ1HME8_STRPH</name>
<reference evidence="1 2" key="1">
    <citation type="submission" date="2022-10" db="EMBL/GenBank/DDBJ databases">
        <title>The complete genomes of actinobacterial strains from the NBC collection.</title>
        <authorList>
            <person name="Joergensen T.S."/>
            <person name="Alvarez Arevalo M."/>
            <person name="Sterndorff E.B."/>
            <person name="Faurdal D."/>
            <person name="Vuksanovic O."/>
            <person name="Mourched A.-S."/>
            <person name="Charusanti P."/>
            <person name="Shaw S."/>
            <person name="Blin K."/>
            <person name="Weber T."/>
        </authorList>
    </citation>
    <scope>NUCLEOTIDE SEQUENCE [LARGE SCALE GENOMIC DNA]</scope>
    <source>
        <strain evidence="1 2">NBC 01752</strain>
    </source>
</reference>
<dbReference type="RefSeq" id="WP_326761721.1">
    <property type="nucleotide sequence ID" value="NZ_CP109135.1"/>
</dbReference>
<gene>
    <name evidence="1" type="ORF">OHB35_44775</name>
</gene>
<dbReference type="EMBL" id="CP109135">
    <property type="protein sequence ID" value="WSD19784.1"/>
    <property type="molecule type" value="Genomic_DNA"/>
</dbReference>
<evidence type="ECO:0000313" key="1">
    <source>
        <dbReference type="EMBL" id="WSD19784.1"/>
    </source>
</evidence>
<protein>
    <submittedName>
        <fullName evidence="1">Uncharacterized protein</fullName>
    </submittedName>
</protein>
<sequence length="55" mass="5650">MTKWPEGSRIACLVGIIALRSSGHFDGLSAMPPDAVGAILEAAAQARTDDAAENP</sequence>
<accession>A0ABZ1HME8</accession>
<evidence type="ECO:0000313" key="2">
    <source>
        <dbReference type="Proteomes" id="UP001340816"/>
    </source>
</evidence>
<dbReference type="Proteomes" id="UP001340816">
    <property type="component" value="Chromosome"/>
</dbReference>
<proteinExistence type="predicted"/>
<keyword evidence="2" id="KW-1185">Reference proteome</keyword>
<organism evidence="1 2">
    <name type="scientific">Streptomyces phaeochromogenes</name>
    <dbReference type="NCBI Taxonomy" id="1923"/>
    <lineage>
        <taxon>Bacteria</taxon>
        <taxon>Bacillati</taxon>
        <taxon>Actinomycetota</taxon>
        <taxon>Actinomycetes</taxon>
        <taxon>Kitasatosporales</taxon>
        <taxon>Streptomycetaceae</taxon>
        <taxon>Streptomyces</taxon>
        <taxon>Streptomyces phaeochromogenes group</taxon>
    </lineage>
</organism>